<reference evidence="1" key="7">
    <citation type="journal article" date="2017" name="Sci. Rep.">
        <title>Genomic features, phylogenetic relationships, and comparative genomics of Elizabethkingia anophelis strain EM361-97 isolated in Taiwan.</title>
        <authorList>
            <person name="Lin J.N."/>
            <person name="Lai C.H."/>
            <person name="Yang C.H."/>
            <person name="Huang Y.H."/>
            <person name="Lin H.H."/>
        </authorList>
    </citation>
    <scope>NUCLEOTIDE SEQUENCE</scope>
</reference>
<gene>
    <name evidence="1" type="primary">ICEEaII(8)_FMS-007_1749_1591</name>
</gene>
<reference evidence="1" key="3">
    <citation type="journal article" date="2016" name="Genome Announc.">
        <title>Complete Genome Sequences of Four Strains from the 2015-2016 Elizabethkingia anophelis Outbreak.</title>
        <authorList>
            <person name="Nicholson A.C."/>
            <person name="Whitney A.M."/>
            <person name="Emery B.D."/>
            <person name="Bell M.E."/>
            <person name="Gartin J.T."/>
            <person name="Humrighouse B.W."/>
            <person name="Loparev V.N."/>
            <person name="Batra D."/>
            <person name="Sheth M."/>
            <person name="Rowe L.A."/>
            <person name="Juieng P."/>
            <person name="Knipe K."/>
            <person name="Gulvik C."/>
            <person name="McQuiston J.R."/>
        </authorList>
    </citation>
    <scope>NUCLEOTIDE SEQUENCE</scope>
</reference>
<dbReference type="EMBL" id="BK010602">
    <property type="protein sequence ID" value="DAC75257.1"/>
    <property type="molecule type" value="Genomic_DNA"/>
</dbReference>
<proteinExistence type="predicted"/>
<reference evidence="1" key="4">
    <citation type="journal article" date="2016" name="Sci. Rep.">
        <title>Genomic epidemiology and global diversity of the emerging bacterial pathogen Elizabethkingia anophelis.</title>
        <authorList>
            <person name="Breurec S."/>
            <person name="Criscuolo A."/>
            <person name="Diancourt L."/>
            <person name="Rendueles O."/>
            <person name="Vandenbogaert M."/>
            <person name="Passet V."/>
            <person name="Caro V."/>
            <person name="Rocha E.P."/>
            <person name="Touchon M."/>
            <person name="Brisse S."/>
        </authorList>
    </citation>
    <scope>NUCLEOTIDE SEQUENCE</scope>
</reference>
<dbReference type="RefSeq" id="WP_158409451.1">
    <property type="nucleotide sequence ID" value="NZ_MAHP01000026.1"/>
</dbReference>
<name>A0A455ZEI8_9FLAO</name>
<organism evidence="1">
    <name type="scientific">Elizabethkingia anophelis</name>
    <dbReference type="NCBI Taxonomy" id="1117645"/>
    <lineage>
        <taxon>Bacteria</taxon>
        <taxon>Pseudomonadati</taxon>
        <taxon>Bacteroidota</taxon>
        <taxon>Flavobacteriia</taxon>
        <taxon>Flavobacteriales</taxon>
        <taxon>Weeksellaceae</taxon>
        <taxon>Elizabethkingia</taxon>
    </lineage>
</organism>
<reference evidence="1" key="6">
    <citation type="journal article" date="2017" name="Nat. Commun.">
        <title>Evolutionary dynamics and genomic features of the Elizabethkingia anophelis 2015 to 2016 Wisconsin outbreak strain.</title>
        <authorList>
            <person name="Perrin A."/>
            <person name="Larsonneur E."/>
            <person name="Nicholson A.C."/>
            <person name="Edwards D.J."/>
            <person name="Gundlach K.M."/>
            <person name="Whitney A.M."/>
            <person name="Gulvik C.A."/>
            <person name="Bell M.E."/>
            <person name="Rendueles O."/>
            <person name="Cury J."/>
            <person name="Hugon P."/>
            <person name="Clermont D."/>
            <person name="Enouf V."/>
            <person name="Loparev V."/>
            <person name="Juieng P."/>
            <person name="Monson T."/>
            <person name="Warshauer D."/>
            <person name="Elbadawi L.I."/>
            <person name="Walters M.S."/>
            <person name="Crist M.B."/>
            <person name="Noble-Wang J."/>
            <person name="Borlaug G."/>
            <person name="Rocha E.P.C."/>
            <person name="Criscuolo A."/>
            <person name="Touchon M."/>
            <person name="Davis J.P."/>
            <person name="Holt K.E."/>
            <person name="McQuiston J.R."/>
            <person name="Brisse S."/>
        </authorList>
    </citation>
    <scope>NUCLEOTIDE SEQUENCE</scope>
</reference>
<sequence length="52" mass="6153">MERKELKKIPVDDAIKILHRHGINVNREEAEKILEFLSLLTHLILVECFDNQ</sequence>
<dbReference type="AlphaFoldDB" id="A0A455ZEI8"/>
<reference evidence="1" key="2">
    <citation type="journal article" date="2014" name="PLoS ONE">
        <title>Insights from the genome annotation of Elizabethkingia anophelis from the malaria vector Anopheles gambiae.</title>
        <authorList>
            <person name="Kukutla P."/>
            <person name="Lindberg B.G."/>
            <person name="Pei D."/>
            <person name="Rayl M."/>
            <person name="Yu W."/>
            <person name="Steritz M."/>
            <person name="Faye I."/>
            <person name="Xu J."/>
        </authorList>
    </citation>
    <scope>NUCLEOTIDE SEQUENCE</scope>
</reference>
<accession>A0A455ZEI8</accession>
<reference evidence="1" key="8">
    <citation type="journal article" date="2018" name="J. ISSAAS">
        <title>In Silico Identification of Three Types of Integrative and Conjugative Elements (ICEs) in Elizabethkingia anophelis Strains Isolated from Around the World.</title>
        <authorList>
            <person name="Xu J."/>
            <person name="Pei D."/>
            <person name="Nicholson A."/>
            <person name="Lan Y."/>
            <person name="Xia Q."/>
        </authorList>
    </citation>
    <scope>NUCLEOTIDE SEQUENCE</scope>
</reference>
<protein>
    <submittedName>
        <fullName evidence="1">Uncharacterized protein</fullName>
    </submittedName>
</protein>
<reference evidence="1" key="1">
    <citation type="journal article" date="2014" name="Genome Biol. Evol.">
        <title>Comparative genomic analysis of malaria mosquito vector-associated novel pathogen Elizabethkingia anophelis.</title>
        <authorList>
            <person name="Teo J."/>
            <person name="Tan S.Y."/>
            <person name="Liu Y."/>
            <person name="Tay M."/>
            <person name="Ding Y."/>
            <person name="Li Y."/>
            <person name="Kjelleberg S."/>
            <person name="Givskov M."/>
            <person name="Lin R.T."/>
            <person name="Yang L."/>
        </authorList>
    </citation>
    <scope>NUCLEOTIDE SEQUENCE</scope>
</reference>
<reference evidence="1" key="5">
    <citation type="journal article" date="2017" name="Genome Announc.">
        <title>Complete Circularized Genome Sequences of Four Strains of Elizabethkingia anophelis, Including Two Novel Strains Isolated from Wild-Caught Anopheles sinensis.</title>
        <authorList>
            <person name="Pei D."/>
            <person name="Nicholson A.C."/>
            <person name="Jiang J."/>
            <person name="Chen H."/>
            <person name="Whitney A.M."/>
            <person name="Villarma A."/>
            <person name="Bell M."/>
            <person name="Humrighouse B."/>
            <person name="Rowe L.A."/>
            <person name="Sheth M."/>
            <person name="Batra D."/>
            <person name="Juieng P."/>
            <person name="Loparev V.N."/>
            <person name="McQuiston J.R."/>
            <person name="Lan Y."/>
            <person name="Ma Y."/>
            <person name="Xu J."/>
        </authorList>
    </citation>
    <scope>NUCLEOTIDE SEQUENCE</scope>
</reference>
<evidence type="ECO:0000313" key="1">
    <source>
        <dbReference type="EMBL" id="DAC75257.1"/>
    </source>
</evidence>